<evidence type="ECO:0000256" key="1">
    <source>
        <dbReference type="SAM" id="SignalP"/>
    </source>
</evidence>
<dbReference type="InterPro" id="IPR027372">
    <property type="entry name" value="Phytase-like_dom"/>
</dbReference>
<dbReference type="PANTHER" id="PTHR46928:SF1">
    <property type="entry name" value="MESENCHYME-SPECIFIC CELL SURFACE GLYCOPROTEIN"/>
    <property type="match status" value="1"/>
</dbReference>
<reference evidence="4 5" key="1">
    <citation type="submission" date="2024-03" db="EMBL/GenBank/DDBJ databases">
        <title>Sulfurimonas sp. HSL3-1.</title>
        <authorList>
            <person name="Wang S."/>
        </authorList>
    </citation>
    <scope>NUCLEOTIDE SEQUENCE [LARGE SCALE GENOMIC DNA]</scope>
    <source>
        <strain evidence="4 5">HSL3-1</strain>
    </source>
</reference>
<accession>A0ABZ3H915</accession>
<keyword evidence="1" id="KW-0732">Signal</keyword>
<dbReference type="EMBL" id="CP147920">
    <property type="protein sequence ID" value="XAU14151.1"/>
    <property type="molecule type" value="Genomic_DNA"/>
</dbReference>
<gene>
    <name evidence="4" type="ORF">WCY31_07765</name>
</gene>
<dbReference type="Gene3D" id="2.130.10.10">
    <property type="entry name" value="YVTN repeat-like/Quinoprotein amine dehydrogenase"/>
    <property type="match status" value="1"/>
</dbReference>
<dbReference type="NCBIfam" id="NF038117">
    <property type="entry name" value="choice_anch_I"/>
    <property type="match status" value="1"/>
</dbReference>
<feature type="domain" description="Choice-of-anchor I" evidence="3">
    <location>
        <begin position="466"/>
        <end position="945"/>
    </location>
</feature>
<organism evidence="4 5">
    <name type="scientific">Sulfurimonas diazotrophicus</name>
    <dbReference type="NCBI Taxonomy" id="3131939"/>
    <lineage>
        <taxon>Bacteria</taxon>
        <taxon>Pseudomonadati</taxon>
        <taxon>Campylobacterota</taxon>
        <taxon>Epsilonproteobacteria</taxon>
        <taxon>Campylobacterales</taxon>
        <taxon>Sulfurimonadaceae</taxon>
        <taxon>Sulfurimonas</taxon>
    </lineage>
</organism>
<dbReference type="Proteomes" id="UP001447842">
    <property type="component" value="Chromosome"/>
</dbReference>
<dbReference type="InterPro" id="IPR055188">
    <property type="entry name" value="Choice_anch_I"/>
</dbReference>
<dbReference type="InterPro" id="IPR015943">
    <property type="entry name" value="WD40/YVTN_repeat-like_dom_sf"/>
</dbReference>
<dbReference type="InterPro" id="IPR052956">
    <property type="entry name" value="Mesenchyme-surface_protein"/>
</dbReference>
<dbReference type="PANTHER" id="PTHR46928">
    <property type="entry name" value="MESENCHYME-SPECIFIC CELL SURFACE GLYCOPROTEIN"/>
    <property type="match status" value="1"/>
</dbReference>
<proteinExistence type="predicted"/>
<dbReference type="Pfam" id="PF13449">
    <property type="entry name" value="Phytase-like"/>
    <property type="match status" value="1"/>
</dbReference>
<name>A0ABZ3H915_9BACT</name>
<feature type="domain" description="Phytase-like" evidence="2">
    <location>
        <begin position="66"/>
        <end position="424"/>
    </location>
</feature>
<keyword evidence="5" id="KW-1185">Reference proteome</keyword>
<dbReference type="RefSeq" id="WP_345971956.1">
    <property type="nucleotide sequence ID" value="NZ_CP147920.1"/>
</dbReference>
<dbReference type="SUPFAM" id="SSF75011">
    <property type="entry name" value="3-carboxy-cis,cis-mucoante lactonizing enzyme"/>
    <property type="match status" value="1"/>
</dbReference>
<feature type="signal peptide" evidence="1">
    <location>
        <begin position="1"/>
        <end position="30"/>
    </location>
</feature>
<protein>
    <submittedName>
        <fullName evidence="4">Choice-of-anchor I family protein</fullName>
    </submittedName>
</protein>
<feature type="chain" id="PRO_5046960949" evidence="1">
    <location>
        <begin position="31"/>
        <end position="947"/>
    </location>
</feature>
<evidence type="ECO:0000313" key="4">
    <source>
        <dbReference type="EMBL" id="XAU14151.1"/>
    </source>
</evidence>
<evidence type="ECO:0000259" key="3">
    <source>
        <dbReference type="Pfam" id="PF22494"/>
    </source>
</evidence>
<evidence type="ECO:0000313" key="5">
    <source>
        <dbReference type="Proteomes" id="UP001447842"/>
    </source>
</evidence>
<sequence>MIGNLYPLLLSTVTAALLLSACGESGNSSADNVGAIPDAGALLPYSVLMDNLADGATPGETFGIRNGGFGSAAAADPTNKNRFYAMTDRGPNATYSGAEGKGKIFPTPDYTPRIGLFEVGADGNVTMVKEILFRDTAGQPISGLPNSAALGGTGEIPYDTDGNAIRDENGSIKTDDFGLDSEGLAVMEDGTYWVSDEYGPHMVHFDKNGKEIGRINPFADDSRNLYTLPAEFGRRWANRGMEGLTVTPDQKNLVGIMQSTLDNPSSAVRGTLTRIVTVSLENGTVKQYLYKQEKAKNSNSEITALSNDVFLVIERDGSFYKDTTTGQKHVYKIKLTTGTELENVAPDANLTQDADGGLLLDGKTLEEVTIQADGWEALADKGIVPVQKELVVDMIKEVRYPHDKMEGLIVFDEHTLGIVNDDDFAMWATGGVLEQKYLDAAKTKIDGNTLYVVHDLELSGMTLHKLAAYNSGKEGGSEISAFDSASKRLFITNGADNKLDIVSVADVAAPVLVTSVDLSAYGAGVQSVSTKKGKVAVAVGSADKVGTVGKVVLFDTDGGFLAQTRVGYLPDMVTFSEDGKKILVANEGEPDASGGSYADAKGSVGLITVADATAADDAAGYAEVDFSAAVLSNAADGTPVRLGGTPKNDKAFDLEPEYITVSGSDAYVTLQENNAVAKVDISGATPTLTWVKSLGAKSYEPGSGNTIDIEEEGSITMKSYPGLFGLYMPDTIASYSASGETYFVTANEGDGREWCNGDESYCFVDEAKIKKLSLDPAIADAYADENDLKVVTDMGDTDGDDVYEKLYAYGARSFSIWNGNGDLVFDSGDAISKKIAEIEPALFNQDDGEMDGRSGNKGGEPEALALGSIGGKTYAFVGLERQSAILIYDITDPMHPVYVDYVVTHTEGDVSPEGMLFVPADQSPNGKNLLIVSNEVSGSTVLYEITQ</sequence>
<evidence type="ECO:0000259" key="2">
    <source>
        <dbReference type="Pfam" id="PF13449"/>
    </source>
</evidence>
<dbReference type="Pfam" id="PF22494">
    <property type="entry name" value="choice_anch_I"/>
    <property type="match status" value="1"/>
</dbReference>